<comment type="caution">
    <text evidence="2">The sequence shown here is derived from an EMBL/GenBank/DDBJ whole genome shotgun (WGS) entry which is preliminary data.</text>
</comment>
<dbReference type="AlphaFoldDB" id="A0A918TSR5"/>
<proteinExistence type="predicted"/>
<accession>A0A918TSR5</accession>
<feature type="region of interest" description="Disordered" evidence="1">
    <location>
        <begin position="1"/>
        <end position="20"/>
    </location>
</feature>
<evidence type="ECO:0000313" key="3">
    <source>
        <dbReference type="Proteomes" id="UP000646244"/>
    </source>
</evidence>
<reference evidence="2" key="1">
    <citation type="journal article" date="2014" name="Int. J. Syst. Evol. Microbiol.">
        <title>Complete genome sequence of Corynebacterium casei LMG S-19264T (=DSM 44701T), isolated from a smear-ripened cheese.</title>
        <authorList>
            <consortium name="US DOE Joint Genome Institute (JGI-PGF)"/>
            <person name="Walter F."/>
            <person name="Albersmeier A."/>
            <person name="Kalinowski J."/>
            <person name="Ruckert C."/>
        </authorList>
    </citation>
    <scope>NUCLEOTIDE SEQUENCE</scope>
    <source>
        <strain evidence="2">JCM 4633</strain>
    </source>
</reference>
<dbReference type="Proteomes" id="UP000646244">
    <property type="component" value="Unassembled WGS sequence"/>
</dbReference>
<sequence>MSGQSPGPRTGTGVVHPTGEESPLTYALHLVGDKVTVPEFRIEDTDDMLRAFGDDRVAVVSACAGSLDRECTARSSASEGKSAVAAGPAHGAAVTARALARSSYCGGPCAVLGPRWRR</sequence>
<organism evidence="2 3">
    <name type="scientific">Streptomyces cinnamoneus</name>
    <name type="common">Streptoverticillium cinnamoneum</name>
    <dbReference type="NCBI Taxonomy" id="53446"/>
    <lineage>
        <taxon>Bacteria</taxon>
        <taxon>Bacillati</taxon>
        <taxon>Actinomycetota</taxon>
        <taxon>Actinomycetes</taxon>
        <taxon>Kitasatosporales</taxon>
        <taxon>Streptomycetaceae</taxon>
        <taxon>Streptomyces</taxon>
        <taxon>Streptomyces cinnamoneus group</taxon>
    </lineage>
</organism>
<name>A0A918TSR5_STRCJ</name>
<dbReference type="EMBL" id="BMVB01000014">
    <property type="protein sequence ID" value="GHC59579.1"/>
    <property type="molecule type" value="Genomic_DNA"/>
</dbReference>
<gene>
    <name evidence="2" type="ORF">GCM10010507_40560</name>
</gene>
<protein>
    <submittedName>
        <fullName evidence="2">Uncharacterized protein</fullName>
    </submittedName>
</protein>
<evidence type="ECO:0000313" key="2">
    <source>
        <dbReference type="EMBL" id="GHC59579.1"/>
    </source>
</evidence>
<reference evidence="2" key="2">
    <citation type="submission" date="2020-09" db="EMBL/GenBank/DDBJ databases">
        <authorList>
            <person name="Sun Q."/>
            <person name="Ohkuma M."/>
        </authorList>
    </citation>
    <scope>NUCLEOTIDE SEQUENCE</scope>
    <source>
        <strain evidence="2">JCM 4633</strain>
    </source>
</reference>
<evidence type="ECO:0000256" key="1">
    <source>
        <dbReference type="SAM" id="MobiDB-lite"/>
    </source>
</evidence>